<comment type="similarity">
    <text evidence="2">Belongs to the bacterial solute-binding protein 1 family.</text>
</comment>
<dbReference type="InterPro" id="IPR019546">
    <property type="entry name" value="TAT_signal_bac_arc"/>
</dbReference>
<dbReference type="Pfam" id="PF01547">
    <property type="entry name" value="SBP_bac_1"/>
    <property type="match status" value="1"/>
</dbReference>
<dbReference type="EMBL" id="FNTX01000002">
    <property type="protein sequence ID" value="SEE88270.1"/>
    <property type="molecule type" value="Genomic_DNA"/>
</dbReference>
<keyword evidence="6" id="KW-0762">Sugar transport</keyword>
<evidence type="ECO:0000313" key="6">
    <source>
        <dbReference type="EMBL" id="SEE88270.1"/>
    </source>
</evidence>
<dbReference type="InterPro" id="IPR050490">
    <property type="entry name" value="Bact_solute-bd_prot1"/>
</dbReference>
<evidence type="ECO:0000256" key="4">
    <source>
        <dbReference type="ARBA" id="ARBA00022729"/>
    </source>
</evidence>
<dbReference type="PANTHER" id="PTHR43649:SF31">
    <property type="entry name" value="SN-GLYCEROL-3-PHOSPHATE-BINDING PERIPLASMIC PROTEIN UGPB"/>
    <property type="match status" value="1"/>
</dbReference>
<sequence>MNGISQSLRGRSVSRRHLLAGAAAASAAGALGLTGCDPEGAAPSTEVGQFEIPDPAGELPTGDVELRVLGTPDSHPAFWAAFGGAYEEKHPNVTIEYEGAPHPRIREILPLAVRNGTAHDMFLMSGGLVPDAVASGWVRPLDDIIPNFDEWKAQFPEGIFVPGAHLFDGKTYSVPLSTRKLQATFLLSNTSILERAEVELSETPTWDEFRDAAKKITEVGDGEFYGFALPGVRMTNNVRRLTQTAGVGGPGDIDTQTGRHIASSDEYREAVELILAMQADGSLLPGSVSMTAQEAPPRVVTGSVGMIIDGGWMIEGWQNDSPDFEFGVSGPPRPSVDSPPTLARDPQGGYWVNAETANPEVIGDIYSYMGGLEGQIASAQVKGVTFPSLFPEAREALAAVVTGPRARAMAEHEQVVLPPYVQVRNTDALMVFEELEEPRMRTPQVLEAIMVGDVSDVGQALQDLGDGYDRALDDAIAAATAKGAEISRDEWIFPNFDPTEDYTSADYDAL</sequence>
<dbReference type="PROSITE" id="PS51318">
    <property type="entry name" value="TAT"/>
    <property type="match status" value="1"/>
</dbReference>
<feature type="region of interest" description="Disordered" evidence="5">
    <location>
        <begin position="37"/>
        <end position="56"/>
    </location>
</feature>
<protein>
    <submittedName>
        <fullName evidence="6">Multiple sugar transport system substrate-binding protein</fullName>
    </submittedName>
</protein>
<dbReference type="Proteomes" id="UP000199220">
    <property type="component" value="Unassembled WGS sequence"/>
</dbReference>
<evidence type="ECO:0000256" key="2">
    <source>
        <dbReference type="ARBA" id="ARBA00008520"/>
    </source>
</evidence>
<evidence type="ECO:0000256" key="3">
    <source>
        <dbReference type="ARBA" id="ARBA00022448"/>
    </source>
</evidence>
<dbReference type="InterPro" id="IPR006311">
    <property type="entry name" value="TAT_signal"/>
</dbReference>
<dbReference type="Gene3D" id="3.40.190.10">
    <property type="entry name" value="Periplasmic binding protein-like II"/>
    <property type="match status" value="1"/>
</dbReference>
<dbReference type="SUPFAM" id="SSF53850">
    <property type="entry name" value="Periplasmic binding protein-like II"/>
    <property type="match status" value="1"/>
</dbReference>
<evidence type="ECO:0000256" key="5">
    <source>
        <dbReference type="SAM" id="MobiDB-lite"/>
    </source>
</evidence>
<dbReference type="InterPro" id="IPR006059">
    <property type="entry name" value="SBP"/>
</dbReference>
<evidence type="ECO:0000256" key="1">
    <source>
        <dbReference type="ARBA" id="ARBA00004196"/>
    </source>
</evidence>
<name>A0A1H5MGR1_9MICO</name>
<dbReference type="GO" id="GO:0030313">
    <property type="term" value="C:cell envelope"/>
    <property type="evidence" value="ECO:0007669"/>
    <property type="project" value="UniProtKB-SubCell"/>
</dbReference>
<keyword evidence="7" id="KW-1185">Reference proteome</keyword>
<accession>A0A1H5MGR1</accession>
<dbReference type="PANTHER" id="PTHR43649">
    <property type="entry name" value="ARABINOSE-BINDING PROTEIN-RELATED"/>
    <property type="match status" value="1"/>
</dbReference>
<comment type="subcellular location">
    <subcellularLocation>
        <location evidence="1">Cell envelope</location>
    </subcellularLocation>
</comment>
<proteinExistence type="inferred from homology"/>
<evidence type="ECO:0000313" key="7">
    <source>
        <dbReference type="Proteomes" id="UP000199220"/>
    </source>
</evidence>
<reference evidence="7" key="1">
    <citation type="submission" date="2016-10" db="EMBL/GenBank/DDBJ databases">
        <authorList>
            <person name="Varghese N."/>
            <person name="Submissions S."/>
        </authorList>
    </citation>
    <scope>NUCLEOTIDE SEQUENCE [LARGE SCALE GENOMIC DNA]</scope>
    <source>
        <strain evidence="7">DSM 21368</strain>
    </source>
</reference>
<dbReference type="AlphaFoldDB" id="A0A1H5MGR1"/>
<dbReference type="STRING" id="648782.SAMN04488554_3366"/>
<dbReference type="NCBIfam" id="TIGR01409">
    <property type="entry name" value="TAT_signal_seq"/>
    <property type="match status" value="1"/>
</dbReference>
<organism evidence="6 7">
    <name type="scientific">Ruania alba</name>
    <dbReference type="NCBI Taxonomy" id="648782"/>
    <lineage>
        <taxon>Bacteria</taxon>
        <taxon>Bacillati</taxon>
        <taxon>Actinomycetota</taxon>
        <taxon>Actinomycetes</taxon>
        <taxon>Micrococcales</taxon>
        <taxon>Ruaniaceae</taxon>
        <taxon>Ruania</taxon>
    </lineage>
</organism>
<gene>
    <name evidence="6" type="ORF">SAMN04488554_3366</name>
</gene>
<keyword evidence="3" id="KW-0813">Transport</keyword>
<keyword evidence="4" id="KW-0732">Signal</keyword>